<name>A0A2A8D0W2_9BACT</name>
<dbReference type="Gene3D" id="2.60.120.10">
    <property type="entry name" value="Jelly Rolls"/>
    <property type="match status" value="2"/>
</dbReference>
<evidence type="ECO:0000313" key="1">
    <source>
        <dbReference type="EMBL" id="PEN14443.1"/>
    </source>
</evidence>
<dbReference type="EMBL" id="PDEQ01000002">
    <property type="protein sequence ID" value="PEN14443.1"/>
    <property type="molecule type" value="Genomic_DNA"/>
</dbReference>
<sequence length="237" mass="25481">MLGLICVVVLAGCADAETGDEPTENDVEAAENLSALDSEFVQIPFENAFARVYRIDLPPGDSILAHDAGPRVVYSMGTYSLAFETNGEASERSFEGGAVHAHDAGVHSVSNMSDSLASYVVFERIGEVDSVDSGDASTLDEVDIPDRSVHEVLLTNDAFTVHRISLVPGDELPEHFGYDRVVFALSDYTVTLTNPEDGSSMERSYEAGDVHDHEAGLHRVENTGSTPADYLVVAFKP</sequence>
<comment type="caution">
    <text evidence="1">The sequence shown here is derived from an EMBL/GenBank/DDBJ whole genome shotgun (WGS) entry which is preliminary data.</text>
</comment>
<dbReference type="AlphaFoldDB" id="A0A2A8D0W2"/>
<dbReference type="SUPFAM" id="SSF51182">
    <property type="entry name" value="RmlC-like cupins"/>
    <property type="match status" value="1"/>
</dbReference>
<gene>
    <name evidence="1" type="ORF">CRI94_05300</name>
</gene>
<keyword evidence="2" id="KW-1185">Reference proteome</keyword>
<reference evidence="1 2" key="1">
    <citation type="submission" date="2017-10" db="EMBL/GenBank/DDBJ databases">
        <title>Draft genome of Longibacter Salinarum.</title>
        <authorList>
            <person name="Goh K.M."/>
            <person name="Shamsir M.S."/>
            <person name="Lim S.W."/>
        </authorList>
    </citation>
    <scope>NUCLEOTIDE SEQUENCE [LARGE SCALE GENOMIC DNA]</scope>
    <source>
        <strain evidence="1 2">KCTC 52045</strain>
    </source>
</reference>
<evidence type="ECO:0008006" key="3">
    <source>
        <dbReference type="Google" id="ProtNLM"/>
    </source>
</evidence>
<evidence type="ECO:0000313" key="2">
    <source>
        <dbReference type="Proteomes" id="UP000220102"/>
    </source>
</evidence>
<dbReference type="InterPro" id="IPR014710">
    <property type="entry name" value="RmlC-like_jellyroll"/>
</dbReference>
<dbReference type="InterPro" id="IPR011051">
    <property type="entry name" value="RmlC_Cupin_sf"/>
</dbReference>
<dbReference type="Proteomes" id="UP000220102">
    <property type="component" value="Unassembled WGS sequence"/>
</dbReference>
<organism evidence="1 2">
    <name type="scientific">Longibacter salinarum</name>
    <dbReference type="NCBI Taxonomy" id="1850348"/>
    <lineage>
        <taxon>Bacteria</taxon>
        <taxon>Pseudomonadati</taxon>
        <taxon>Rhodothermota</taxon>
        <taxon>Rhodothermia</taxon>
        <taxon>Rhodothermales</taxon>
        <taxon>Salisaetaceae</taxon>
        <taxon>Longibacter</taxon>
    </lineage>
</organism>
<protein>
    <recommendedName>
        <fullName evidence="3">Cupin 2 conserved barrel domain-containing protein</fullName>
    </recommendedName>
</protein>
<accession>A0A2A8D0W2</accession>
<proteinExistence type="predicted"/>